<evidence type="ECO:0000313" key="2">
    <source>
        <dbReference type="EMBL" id="VDL96798.1"/>
    </source>
</evidence>
<sequence length="227" mass="25693">MRTPATTNWNKHPKEGRRNSDRANESRSLTCGQGVMLIWPRSWTESGLPVCSSLLTFKAPRTYVRYAFRSGTAQARTDRFNVWFPGFRQNDLLACLGLESPRYLPEHQPEDVQGRCLDDASLRSGDLDHLLEPSQESESLSSQLPPQNTEPEMARQDPGHGSPGADWNTQHPRHAEASATAMEQPLVRMDDERQPKRLFYGDVATGARRQGGQKRCYKNTLKKSLKQ</sequence>
<keyword evidence="3" id="KW-1185">Reference proteome</keyword>
<feature type="compositionally biased region" description="Basic and acidic residues" evidence="1">
    <location>
        <begin position="12"/>
        <end position="25"/>
    </location>
</feature>
<evidence type="ECO:0000313" key="4">
    <source>
        <dbReference type="WBParaSite" id="SSLN_0001081801-mRNA-1"/>
    </source>
</evidence>
<proteinExistence type="predicted"/>
<feature type="region of interest" description="Disordered" evidence="1">
    <location>
        <begin position="1"/>
        <end position="26"/>
    </location>
</feature>
<organism evidence="4">
    <name type="scientific">Schistocephalus solidus</name>
    <name type="common">Tapeworm</name>
    <dbReference type="NCBI Taxonomy" id="70667"/>
    <lineage>
        <taxon>Eukaryota</taxon>
        <taxon>Metazoa</taxon>
        <taxon>Spiralia</taxon>
        <taxon>Lophotrochozoa</taxon>
        <taxon>Platyhelminthes</taxon>
        <taxon>Cestoda</taxon>
        <taxon>Eucestoda</taxon>
        <taxon>Diphyllobothriidea</taxon>
        <taxon>Diphyllobothriidae</taxon>
        <taxon>Schistocephalus</taxon>
    </lineage>
</organism>
<feature type="compositionally biased region" description="Basic residues" evidence="1">
    <location>
        <begin position="211"/>
        <end position="227"/>
    </location>
</feature>
<evidence type="ECO:0000256" key="1">
    <source>
        <dbReference type="SAM" id="MobiDB-lite"/>
    </source>
</evidence>
<dbReference type="AlphaFoldDB" id="A0A183T1R5"/>
<accession>A0A183T1R5</accession>
<dbReference type="EMBL" id="UYSU01035855">
    <property type="protein sequence ID" value="VDL96798.1"/>
    <property type="molecule type" value="Genomic_DNA"/>
</dbReference>
<evidence type="ECO:0000313" key="3">
    <source>
        <dbReference type="Proteomes" id="UP000275846"/>
    </source>
</evidence>
<gene>
    <name evidence="2" type="ORF">SSLN_LOCUS10413</name>
</gene>
<dbReference type="OrthoDB" id="1935234at2759"/>
<feature type="region of interest" description="Disordered" evidence="1">
    <location>
        <begin position="132"/>
        <end position="227"/>
    </location>
</feature>
<dbReference type="Proteomes" id="UP000275846">
    <property type="component" value="Unassembled WGS sequence"/>
</dbReference>
<dbReference type="WBParaSite" id="SSLN_0001081801-mRNA-1">
    <property type="protein sequence ID" value="SSLN_0001081801-mRNA-1"/>
    <property type="gene ID" value="SSLN_0001081801"/>
</dbReference>
<feature type="compositionally biased region" description="Polar residues" evidence="1">
    <location>
        <begin position="1"/>
        <end position="10"/>
    </location>
</feature>
<protein>
    <submittedName>
        <fullName evidence="2 4">Uncharacterized protein</fullName>
    </submittedName>
</protein>
<reference evidence="2 3" key="2">
    <citation type="submission" date="2018-11" db="EMBL/GenBank/DDBJ databases">
        <authorList>
            <consortium name="Pathogen Informatics"/>
        </authorList>
    </citation>
    <scope>NUCLEOTIDE SEQUENCE [LARGE SCALE GENOMIC DNA]</scope>
    <source>
        <strain evidence="2 3">NST_G2</strain>
    </source>
</reference>
<reference evidence="4" key="1">
    <citation type="submission" date="2016-06" db="UniProtKB">
        <authorList>
            <consortium name="WormBaseParasite"/>
        </authorList>
    </citation>
    <scope>IDENTIFICATION</scope>
</reference>
<name>A0A183T1R5_SCHSO</name>
<feature type="compositionally biased region" description="Low complexity" evidence="1">
    <location>
        <begin position="132"/>
        <end position="147"/>
    </location>
</feature>